<reference evidence="1" key="1">
    <citation type="submission" date="2024-06" db="EMBL/GenBank/DDBJ databases">
        <authorList>
            <person name="Lu L."/>
            <person name="Wei N."/>
            <person name="Zhang R."/>
        </authorList>
    </citation>
    <scope>NUCLEOTIDE SEQUENCE</scope>
</reference>
<gene>
    <name evidence="1" type="ORF">vBDshSR26L_48</name>
</gene>
<evidence type="ECO:0000313" key="1">
    <source>
        <dbReference type="EMBL" id="XBW75363.1"/>
    </source>
</evidence>
<sequence length="87" mass="9405">MGNKIRIVKRYKAGTPKAGIEEADIVELDGGAEGAARFVTAVNANPRQEYEIIDYEVALITQMERPEVITNPTGGATGKLLLPGKDY</sequence>
<dbReference type="EMBL" id="PP882867">
    <property type="protein sequence ID" value="XBW75363.1"/>
    <property type="molecule type" value="Genomic_DNA"/>
</dbReference>
<proteinExistence type="predicted"/>
<organism evidence="1">
    <name type="scientific">Dinoroseobacter phage vB_DshS_R26L</name>
    <dbReference type="NCBI Taxonomy" id="3161158"/>
    <lineage>
        <taxon>Viruses</taxon>
        <taxon>Duplodnaviria</taxon>
        <taxon>Heunggongvirae</taxon>
        <taxon>Uroviricota</taxon>
        <taxon>Caudoviricetes</taxon>
        <taxon>Nanhaivirus</taxon>
    </lineage>
</organism>
<accession>A0AAU7VGC2</accession>
<protein>
    <submittedName>
        <fullName evidence="1">Uncharacterized protein</fullName>
    </submittedName>
</protein>
<name>A0AAU7VGC2_9CAUD</name>